<dbReference type="EMBL" id="CM026427">
    <property type="protein sequence ID" value="KAG0570825.1"/>
    <property type="molecule type" value="Genomic_DNA"/>
</dbReference>
<keyword evidence="2" id="KW-1185">Reference proteome</keyword>
<comment type="caution">
    <text evidence="1">The sequence shown here is derived from an EMBL/GenBank/DDBJ whole genome shotgun (WGS) entry which is preliminary data.</text>
</comment>
<dbReference type="AlphaFoldDB" id="A0A8T0HJ58"/>
<accession>A0A8T0HJ58</accession>
<evidence type="ECO:0000313" key="1">
    <source>
        <dbReference type="EMBL" id="KAG0570825.1"/>
    </source>
</evidence>
<sequence length="73" mass="7404">MRGGEGGEGERMQCSGASRASASVFALRCVACSPPDALHLAVTRTAKVSTPHLQQAPAAALPVQSASMPSPRS</sequence>
<organism evidence="1 2">
    <name type="scientific">Ceratodon purpureus</name>
    <name type="common">Fire moss</name>
    <name type="synonym">Dicranum purpureum</name>
    <dbReference type="NCBI Taxonomy" id="3225"/>
    <lineage>
        <taxon>Eukaryota</taxon>
        <taxon>Viridiplantae</taxon>
        <taxon>Streptophyta</taxon>
        <taxon>Embryophyta</taxon>
        <taxon>Bryophyta</taxon>
        <taxon>Bryophytina</taxon>
        <taxon>Bryopsida</taxon>
        <taxon>Dicranidae</taxon>
        <taxon>Pseudoditrichales</taxon>
        <taxon>Ditrichaceae</taxon>
        <taxon>Ceratodon</taxon>
    </lineage>
</organism>
<proteinExistence type="predicted"/>
<dbReference type="Proteomes" id="UP000822688">
    <property type="component" value="Chromosome 6"/>
</dbReference>
<evidence type="ECO:0000313" key="2">
    <source>
        <dbReference type="Proteomes" id="UP000822688"/>
    </source>
</evidence>
<name>A0A8T0HJ58_CERPU</name>
<protein>
    <submittedName>
        <fullName evidence="1">Uncharacterized protein</fullName>
    </submittedName>
</protein>
<reference evidence="1 2" key="1">
    <citation type="submission" date="2020-06" db="EMBL/GenBank/DDBJ databases">
        <title>WGS assembly of Ceratodon purpureus strain R40.</title>
        <authorList>
            <person name="Carey S.B."/>
            <person name="Jenkins J."/>
            <person name="Shu S."/>
            <person name="Lovell J.T."/>
            <person name="Sreedasyam A."/>
            <person name="Maumus F."/>
            <person name="Tiley G.P."/>
            <person name="Fernandez-Pozo N."/>
            <person name="Barry K."/>
            <person name="Chen C."/>
            <person name="Wang M."/>
            <person name="Lipzen A."/>
            <person name="Daum C."/>
            <person name="Saski C.A."/>
            <person name="Payton A.C."/>
            <person name="Mcbreen J.C."/>
            <person name="Conrad R.E."/>
            <person name="Kollar L.M."/>
            <person name="Olsson S."/>
            <person name="Huttunen S."/>
            <person name="Landis J.B."/>
            <person name="Wickett N.J."/>
            <person name="Johnson M.G."/>
            <person name="Rensing S.A."/>
            <person name="Grimwood J."/>
            <person name="Schmutz J."/>
            <person name="Mcdaniel S.F."/>
        </authorList>
    </citation>
    <scope>NUCLEOTIDE SEQUENCE [LARGE SCALE GENOMIC DNA]</scope>
    <source>
        <strain evidence="1 2">R40</strain>
    </source>
</reference>
<gene>
    <name evidence="1" type="ORF">KC19_6G190100</name>
</gene>